<evidence type="ECO:0000256" key="8">
    <source>
        <dbReference type="ARBA" id="ARBA00022989"/>
    </source>
</evidence>
<keyword evidence="8 13" id="KW-1133">Transmembrane helix</keyword>
<evidence type="ECO:0000256" key="12">
    <source>
        <dbReference type="ARBA" id="ARBA00034430"/>
    </source>
</evidence>
<dbReference type="Pfam" id="PF06736">
    <property type="entry name" value="TMEM175"/>
    <property type="match status" value="1"/>
</dbReference>
<keyword evidence="11" id="KW-0407">Ion channel</keyword>
<comment type="subcellular location">
    <subcellularLocation>
        <location evidence="1">Membrane</location>
        <topology evidence="1">Multi-pass membrane protein</topology>
    </subcellularLocation>
</comment>
<evidence type="ECO:0000256" key="9">
    <source>
        <dbReference type="ARBA" id="ARBA00023065"/>
    </source>
</evidence>
<keyword evidence="5 13" id="KW-0812">Transmembrane</keyword>
<dbReference type="GO" id="GO:0015252">
    <property type="term" value="F:proton channel activity"/>
    <property type="evidence" value="ECO:0007669"/>
    <property type="project" value="InterPro"/>
</dbReference>
<protein>
    <submittedName>
        <fullName evidence="14">DUF1211 domain-containing protein</fullName>
    </submittedName>
</protein>
<keyword evidence="10 13" id="KW-0472">Membrane</keyword>
<evidence type="ECO:0000256" key="7">
    <source>
        <dbReference type="ARBA" id="ARBA00022958"/>
    </source>
</evidence>
<feature type="transmembrane region" description="Helical" evidence="13">
    <location>
        <begin position="71"/>
        <end position="90"/>
    </location>
</feature>
<dbReference type="RefSeq" id="WP_215343032.1">
    <property type="nucleotide sequence ID" value="NZ_JAGSGD010000002.1"/>
</dbReference>
<dbReference type="EMBL" id="JAGSGD010000002">
    <property type="protein sequence ID" value="MBR7621512.1"/>
    <property type="molecule type" value="Genomic_DNA"/>
</dbReference>
<evidence type="ECO:0000256" key="4">
    <source>
        <dbReference type="ARBA" id="ARBA00022538"/>
    </source>
</evidence>
<evidence type="ECO:0000313" key="15">
    <source>
        <dbReference type="Proteomes" id="UP000622580"/>
    </source>
</evidence>
<proteinExistence type="inferred from homology"/>
<organism evidence="14 15">
    <name type="scientific">Phenylobacterium glaciei</name>
    <dbReference type="NCBI Taxonomy" id="2803784"/>
    <lineage>
        <taxon>Bacteria</taxon>
        <taxon>Pseudomonadati</taxon>
        <taxon>Pseudomonadota</taxon>
        <taxon>Alphaproteobacteria</taxon>
        <taxon>Caulobacterales</taxon>
        <taxon>Caulobacteraceae</taxon>
        <taxon>Phenylobacterium</taxon>
    </lineage>
</organism>
<comment type="similarity">
    <text evidence="2">Belongs to the TMEM175 family.</text>
</comment>
<evidence type="ECO:0000256" key="1">
    <source>
        <dbReference type="ARBA" id="ARBA00004141"/>
    </source>
</evidence>
<keyword evidence="6" id="KW-0631">Potassium channel</keyword>
<keyword evidence="7" id="KW-0630">Potassium</keyword>
<evidence type="ECO:0000313" key="14">
    <source>
        <dbReference type="EMBL" id="MBR7621512.1"/>
    </source>
</evidence>
<feature type="transmembrane region" description="Helical" evidence="13">
    <location>
        <begin position="178"/>
        <end position="198"/>
    </location>
</feature>
<dbReference type="GO" id="GO:0016020">
    <property type="term" value="C:membrane"/>
    <property type="evidence" value="ECO:0007669"/>
    <property type="project" value="UniProtKB-SubCell"/>
</dbReference>
<evidence type="ECO:0000256" key="5">
    <source>
        <dbReference type="ARBA" id="ARBA00022692"/>
    </source>
</evidence>
<dbReference type="Proteomes" id="UP000622580">
    <property type="component" value="Unassembled WGS sequence"/>
</dbReference>
<dbReference type="PANTHER" id="PTHR31462">
    <property type="entry name" value="ENDOSOMAL/LYSOSOMAL POTASSIUM CHANNEL TMEM175"/>
    <property type="match status" value="1"/>
</dbReference>
<feature type="transmembrane region" description="Helical" evidence="13">
    <location>
        <begin position="102"/>
        <end position="127"/>
    </location>
</feature>
<dbReference type="InterPro" id="IPR010617">
    <property type="entry name" value="TMEM175-like"/>
</dbReference>
<evidence type="ECO:0000256" key="10">
    <source>
        <dbReference type="ARBA" id="ARBA00023136"/>
    </source>
</evidence>
<dbReference type="GO" id="GO:0005267">
    <property type="term" value="F:potassium channel activity"/>
    <property type="evidence" value="ECO:0007669"/>
    <property type="project" value="UniProtKB-KW"/>
</dbReference>
<sequence>MATSRRAAAKAAHRTATKPAVKVESQDQPLLERLLFFSDAVFAIVLTILVLELRPPEAHTAAELRAGLMAMTPNFVAFAMTFVVISIFWAAQMNTLRPLRQFDWPAAFANLAFLFPICLLPFVTAMLAEARFGALAWSLYSWVLIAASVANVALVLVISRGGGRLTGGMSPRQRLYRVARAATPGLAFGAGLIALQLGGLRPAQFAWVLIPLLFGLVQLTLKPRV</sequence>
<evidence type="ECO:0000256" key="6">
    <source>
        <dbReference type="ARBA" id="ARBA00022826"/>
    </source>
</evidence>
<keyword evidence="3" id="KW-0813">Transport</keyword>
<name>A0A941HYL0_9CAUL</name>
<evidence type="ECO:0000256" key="2">
    <source>
        <dbReference type="ARBA" id="ARBA00006920"/>
    </source>
</evidence>
<comment type="catalytic activity">
    <reaction evidence="12">
        <text>K(+)(in) = K(+)(out)</text>
        <dbReference type="Rhea" id="RHEA:29463"/>
        <dbReference type="ChEBI" id="CHEBI:29103"/>
    </reaction>
</comment>
<evidence type="ECO:0000256" key="11">
    <source>
        <dbReference type="ARBA" id="ARBA00023303"/>
    </source>
</evidence>
<keyword evidence="9" id="KW-0406">Ion transport</keyword>
<reference evidence="14" key="1">
    <citation type="submission" date="2021-04" db="EMBL/GenBank/DDBJ databases">
        <title>Draft genome assembly of strain Phenylobacterium sp. 20VBR1 using MiniION and Illumina platforms.</title>
        <authorList>
            <person name="Thomas F.A."/>
            <person name="Krishnan K.P."/>
            <person name="Sinha R.K."/>
        </authorList>
    </citation>
    <scope>NUCLEOTIDE SEQUENCE</scope>
    <source>
        <strain evidence="14">20VBR1</strain>
    </source>
</reference>
<keyword evidence="4" id="KW-0633">Potassium transport</keyword>
<feature type="transmembrane region" description="Helical" evidence="13">
    <location>
        <begin position="34"/>
        <end position="51"/>
    </location>
</feature>
<accession>A0A941HYL0</accession>
<evidence type="ECO:0000256" key="13">
    <source>
        <dbReference type="SAM" id="Phobius"/>
    </source>
</evidence>
<feature type="transmembrane region" description="Helical" evidence="13">
    <location>
        <begin position="204"/>
        <end position="221"/>
    </location>
</feature>
<keyword evidence="15" id="KW-1185">Reference proteome</keyword>
<dbReference type="AlphaFoldDB" id="A0A941HYL0"/>
<comment type="caution">
    <text evidence="14">The sequence shown here is derived from an EMBL/GenBank/DDBJ whole genome shotgun (WGS) entry which is preliminary data.</text>
</comment>
<dbReference type="PANTHER" id="PTHR31462:SF5">
    <property type="entry name" value="ENDOSOMAL_LYSOSOMAL PROTON CHANNEL TMEM175"/>
    <property type="match status" value="1"/>
</dbReference>
<gene>
    <name evidence="14" type="ORF">JKL49_19125</name>
</gene>
<evidence type="ECO:0000256" key="3">
    <source>
        <dbReference type="ARBA" id="ARBA00022448"/>
    </source>
</evidence>
<feature type="transmembrane region" description="Helical" evidence="13">
    <location>
        <begin position="139"/>
        <end position="158"/>
    </location>
</feature>